<dbReference type="Gramene" id="Psat05G0150200-T1">
    <property type="protein sequence ID" value="KAI5404363.1"/>
    <property type="gene ID" value="KIW84_051502"/>
</dbReference>
<dbReference type="Gramene" id="PSAT_LOCUS23642_t1">
    <property type="protein sequence ID" value="CAL5204659.1"/>
    <property type="gene ID" value="PSAT_LOCUS23642"/>
</dbReference>
<evidence type="ECO:0000313" key="3">
    <source>
        <dbReference type="EMBL" id="KAI5404363.1"/>
    </source>
</evidence>
<evidence type="ECO:0000256" key="1">
    <source>
        <dbReference type="SAM" id="Phobius"/>
    </source>
</evidence>
<sequence>MARGKCFWISSYNNTTLFLCFFNLAIVALFVFHSLYASLSIHSTNVSHKVVVSYSPDQIWKMEESVQIREASIPVELVKSVKALEREFSIENLVVELPRNIKQKIVDEILHRLRSLNSNSTDIAKEREVIESWRKEKLKEVRLTHVKGNSNYTISLEETGMLLRALESDWDVLCKEVGLWIPAQLVNEEHDDNPEGREDIEEEVLPGRTLPSECHAELHTDYDGTAVRWGLTHHKDSAAECCEACLDLARQGEKKCNIWVYCPSEFGCYSPDIYQHKHQECWLKYDERPQLNFKDKYPESYQNSYPAAPIVVPWVSGVVSL</sequence>
<dbReference type="OrthoDB" id="508259at2759"/>
<dbReference type="Gene3D" id="3.50.4.10">
    <property type="entry name" value="Hepatocyte Growth Factor"/>
    <property type="match status" value="1"/>
</dbReference>
<feature type="transmembrane region" description="Helical" evidence="1">
    <location>
        <begin position="12"/>
        <end position="36"/>
    </location>
</feature>
<dbReference type="InterPro" id="IPR003609">
    <property type="entry name" value="Pan_app"/>
</dbReference>
<organism evidence="3 4">
    <name type="scientific">Pisum sativum</name>
    <name type="common">Garden pea</name>
    <name type="synonym">Lathyrus oleraceus</name>
    <dbReference type="NCBI Taxonomy" id="3888"/>
    <lineage>
        <taxon>Eukaryota</taxon>
        <taxon>Viridiplantae</taxon>
        <taxon>Streptophyta</taxon>
        <taxon>Embryophyta</taxon>
        <taxon>Tracheophyta</taxon>
        <taxon>Spermatophyta</taxon>
        <taxon>Magnoliopsida</taxon>
        <taxon>eudicotyledons</taxon>
        <taxon>Gunneridae</taxon>
        <taxon>Pentapetalae</taxon>
        <taxon>rosids</taxon>
        <taxon>fabids</taxon>
        <taxon>Fabales</taxon>
        <taxon>Fabaceae</taxon>
        <taxon>Papilionoideae</taxon>
        <taxon>50 kb inversion clade</taxon>
        <taxon>NPAAA clade</taxon>
        <taxon>Hologalegina</taxon>
        <taxon>IRL clade</taxon>
        <taxon>Fabeae</taxon>
        <taxon>Lathyrus</taxon>
    </lineage>
</organism>
<dbReference type="Proteomes" id="UP001058974">
    <property type="component" value="Chromosome 5"/>
</dbReference>
<keyword evidence="4" id="KW-1185">Reference proteome</keyword>
<dbReference type="AlphaFoldDB" id="A0A9D5ADR5"/>
<keyword evidence="1" id="KW-1133">Transmembrane helix</keyword>
<comment type="caution">
    <text evidence="3">The sequence shown here is derived from an EMBL/GenBank/DDBJ whole genome shotgun (WGS) entry which is preliminary data.</text>
</comment>
<gene>
    <name evidence="3" type="ORF">KIW84_051502</name>
</gene>
<protein>
    <recommendedName>
        <fullName evidence="2">Apple domain-containing protein</fullName>
    </recommendedName>
</protein>
<keyword evidence="1" id="KW-0472">Membrane</keyword>
<feature type="domain" description="Apple" evidence="2">
    <location>
        <begin position="220"/>
        <end position="284"/>
    </location>
</feature>
<evidence type="ECO:0000313" key="4">
    <source>
        <dbReference type="Proteomes" id="UP001058974"/>
    </source>
</evidence>
<reference evidence="3 4" key="1">
    <citation type="journal article" date="2022" name="Nat. Genet.">
        <title>Improved pea reference genome and pan-genome highlight genomic features and evolutionary characteristics.</title>
        <authorList>
            <person name="Yang T."/>
            <person name="Liu R."/>
            <person name="Luo Y."/>
            <person name="Hu S."/>
            <person name="Wang D."/>
            <person name="Wang C."/>
            <person name="Pandey M.K."/>
            <person name="Ge S."/>
            <person name="Xu Q."/>
            <person name="Li N."/>
            <person name="Li G."/>
            <person name="Huang Y."/>
            <person name="Saxena R.K."/>
            <person name="Ji Y."/>
            <person name="Li M."/>
            <person name="Yan X."/>
            <person name="He Y."/>
            <person name="Liu Y."/>
            <person name="Wang X."/>
            <person name="Xiang C."/>
            <person name="Varshney R.K."/>
            <person name="Ding H."/>
            <person name="Gao S."/>
            <person name="Zong X."/>
        </authorList>
    </citation>
    <scope>NUCLEOTIDE SEQUENCE [LARGE SCALE GENOMIC DNA]</scope>
    <source>
        <strain evidence="3 4">cv. Zhongwan 6</strain>
    </source>
</reference>
<name>A0A9D5ADR5_PEA</name>
<accession>A0A9D5ADR5</accession>
<dbReference type="EMBL" id="JAMSHJ010000005">
    <property type="protein sequence ID" value="KAI5404363.1"/>
    <property type="molecule type" value="Genomic_DNA"/>
</dbReference>
<dbReference type="Pfam" id="PF14295">
    <property type="entry name" value="PAN_4"/>
    <property type="match status" value="1"/>
</dbReference>
<proteinExistence type="predicted"/>
<dbReference type="PANTHER" id="PTHR33344">
    <property type="entry name" value="OS02G0761600 PROTEIN"/>
    <property type="match status" value="1"/>
</dbReference>
<dbReference type="PANTHER" id="PTHR33344:SF1">
    <property type="entry name" value="OS06G0214100 PROTEIN"/>
    <property type="match status" value="1"/>
</dbReference>
<dbReference type="Gramene" id="Psat0s3123g0080.1">
    <property type="protein sequence ID" value="Psat0s3123g0080.1.cds"/>
    <property type="gene ID" value="Psat0s3123g0080"/>
</dbReference>
<evidence type="ECO:0000259" key="2">
    <source>
        <dbReference type="Pfam" id="PF14295"/>
    </source>
</evidence>
<keyword evidence="1" id="KW-0812">Transmembrane</keyword>